<dbReference type="EMBL" id="JABFAJ010000009">
    <property type="protein sequence ID" value="NNU26874.1"/>
    <property type="molecule type" value="Genomic_DNA"/>
</dbReference>
<dbReference type="InterPro" id="IPR005846">
    <property type="entry name" value="A-D-PHexomutase_a/b/a-III"/>
</dbReference>
<gene>
    <name evidence="9" type="primary">glmM</name>
    <name evidence="16" type="ORF">HLI28_04850</name>
</gene>
<evidence type="ECO:0000256" key="5">
    <source>
        <dbReference type="ARBA" id="ARBA00023235"/>
    </source>
</evidence>
<dbReference type="Pfam" id="PF02880">
    <property type="entry name" value="PGM_PMM_III"/>
    <property type="match status" value="1"/>
</dbReference>
<dbReference type="FunFam" id="3.40.120.10:FF:000001">
    <property type="entry name" value="Phosphoglucosamine mutase"/>
    <property type="match status" value="1"/>
</dbReference>
<comment type="function">
    <text evidence="9 11">Catalyzes the conversion of glucosamine-6-phosphate to glucosamine-1-phosphate.</text>
</comment>
<dbReference type="InterPro" id="IPR016055">
    <property type="entry name" value="A-D-PHexomutase_a/b/a-I/II/III"/>
</dbReference>
<evidence type="ECO:0000313" key="16">
    <source>
        <dbReference type="EMBL" id="NNU26874.1"/>
    </source>
</evidence>
<dbReference type="GO" id="GO:0006048">
    <property type="term" value="P:UDP-N-acetylglucosamine biosynthetic process"/>
    <property type="evidence" value="ECO:0007669"/>
    <property type="project" value="TreeGrafter"/>
</dbReference>
<dbReference type="PANTHER" id="PTHR42946:SF1">
    <property type="entry name" value="PHOSPHOGLUCOMUTASE (ALPHA-D-GLUCOSE-1,6-BISPHOSPHATE-DEPENDENT)"/>
    <property type="match status" value="1"/>
</dbReference>
<dbReference type="InterPro" id="IPR005841">
    <property type="entry name" value="Alpha-D-phosphohexomutase_SF"/>
</dbReference>
<dbReference type="RefSeq" id="WP_171246382.1">
    <property type="nucleotide sequence ID" value="NZ_JABFAJ010000009.1"/>
</dbReference>
<dbReference type="AlphaFoldDB" id="A0A849JW99"/>
<evidence type="ECO:0000259" key="13">
    <source>
        <dbReference type="Pfam" id="PF02878"/>
    </source>
</evidence>
<dbReference type="HAMAP" id="MF_01554_B">
    <property type="entry name" value="GlmM_B"/>
    <property type="match status" value="1"/>
</dbReference>
<evidence type="ECO:0000256" key="8">
    <source>
        <dbReference type="ARBA" id="ARBA00068193"/>
    </source>
</evidence>
<comment type="caution">
    <text evidence="16">The sequence shown here is derived from an EMBL/GenBank/DDBJ whole genome shotgun (WGS) entry which is preliminary data.</text>
</comment>
<feature type="domain" description="Alpha-D-phosphohexomutase alpha/beta/alpha" evidence="15">
    <location>
        <begin position="264"/>
        <end position="373"/>
    </location>
</feature>
<evidence type="ECO:0000256" key="3">
    <source>
        <dbReference type="ARBA" id="ARBA00022723"/>
    </source>
</evidence>
<dbReference type="SUPFAM" id="SSF53738">
    <property type="entry name" value="Phosphoglucomutase, first 3 domains"/>
    <property type="match status" value="3"/>
</dbReference>
<dbReference type="Gene3D" id="3.30.310.50">
    <property type="entry name" value="Alpha-D-phosphohexomutase, C-terminal domain"/>
    <property type="match status" value="1"/>
</dbReference>
<evidence type="ECO:0000256" key="11">
    <source>
        <dbReference type="RuleBase" id="RU004327"/>
    </source>
</evidence>
<dbReference type="InterPro" id="IPR036900">
    <property type="entry name" value="A-D-PHexomutase_C_sf"/>
</dbReference>
<comment type="cofactor">
    <cofactor evidence="9">
        <name>Mg(2+)</name>
        <dbReference type="ChEBI" id="CHEBI:18420"/>
    </cofactor>
    <text evidence="9">Binds 1 Mg(2+) ion per subunit.</text>
</comment>
<dbReference type="Proteomes" id="UP000557204">
    <property type="component" value="Unassembled WGS sequence"/>
</dbReference>
<dbReference type="InterPro" id="IPR005845">
    <property type="entry name" value="A-D-PHexomutase_a/b/a-II"/>
</dbReference>
<dbReference type="GO" id="GO:0000287">
    <property type="term" value="F:magnesium ion binding"/>
    <property type="evidence" value="ECO:0007669"/>
    <property type="project" value="UniProtKB-UniRule"/>
</dbReference>
<dbReference type="InterPro" id="IPR005843">
    <property type="entry name" value="A-D-PHexomutase_C"/>
</dbReference>
<dbReference type="FunFam" id="3.30.310.50:FF:000001">
    <property type="entry name" value="Phosphoglucosamine mutase"/>
    <property type="match status" value="1"/>
</dbReference>
<dbReference type="InterPro" id="IPR050060">
    <property type="entry name" value="Phosphoglucosamine_mutase"/>
</dbReference>
<evidence type="ECO:0000313" key="17">
    <source>
        <dbReference type="Proteomes" id="UP000557204"/>
    </source>
</evidence>
<accession>A0A849JW99</accession>
<feature type="binding site" evidence="9">
    <location>
        <position position="249"/>
    </location>
    <ligand>
        <name>Mg(2+)</name>
        <dbReference type="ChEBI" id="CHEBI:18420"/>
    </ligand>
</feature>
<feature type="domain" description="Alpha-D-phosphohexomutase C-terminal" evidence="12">
    <location>
        <begin position="380"/>
        <end position="446"/>
    </location>
</feature>
<name>A0A849JW99_9MICO</name>
<feature type="binding site" evidence="9">
    <location>
        <position position="251"/>
    </location>
    <ligand>
        <name>Mg(2+)</name>
        <dbReference type="ChEBI" id="CHEBI:18420"/>
    </ligand>
</feature>
<keyword evidence="2 9" id="KW-0597">Phosphoprotein</keyword>
<dbReference type="PROSITE" id="PS00710">
    <property type="entry name" value="PGM_PMM"/>
    <property type="match status" value="1"/>
</dbReference>
<dbReference type="CDD" id="cd05802">
    <property type="entry name" value="GlmM"/>
    <property type="match status" value="1"/>
</dbReference>
<dbReference type="FunFam" id="3.40.120.10:FF:000002">
    <property type="entry name" value="Phosphoglucosamine mutase"/>
    <property type="match status" value="1"/>
</dbReference>
<comment type="catalytic activity">
    <reaction evidence="6 9 11">
        <text>alpha-D-glucosamine 1-phosphate = D-glucosamine 6-phosphate</text>
        <dbReference type="Rhea" id="RHEA:23424"/>
        <dbReference type="ChEBI" id="CHEBI:58516"/>
        <dbReference type="ChEBI" id="CHEBI:58725"/>
        <dbReference type="EC" id="5.4.2.10"/>
    </reaction>
</comment>
<reference evidence="16 17" key="1">
    <citation type="submission" date="2020-05" db="EMBL/GenBank/DDBJ databases">
        <title>Genome sequence of Isoptericola sp. JC619 isolated from Chilika lagoon, India.</title>
        <authorList>
            <person name="Kumar D."/>
            <person name="Appam K."/>
            <person name="Gandham S."/>
            <person name="Uppada J."/>
            <person name="Sasikala C."/>
            <person name="Venkata Ramana C."/>
        </authorList>
    </citation>
    <scope>NUCLEOTIDE SEQUENCE [LARGE SCALE GENOMIC DNA]</scope>
    <source>
        <strain evidence="16 17">JC619</strain>
    </source>
</reference>
<evidence type="ECO:0000256" key="4">
    <source>
        <dbReference type="ARBA" id="ARBA00022842"/>
    </source>
</evidence>
<evidence type="ECO:0000256" key="10">
    <source>
        <dbReference type="RuleBase" id="RU004326"/>
    </source>
</evidence>
<dbReference type="GO" id="GO:0004615">
    <property type="term" value="F:phosphomannomutase activity"/>
    <property type="evidence" value="ECO:0007669"/>
    <property type="project" value="TreeGrafter"/>
</dbReference>
<dbReference type="InterPro" id="IPR006352">
    <property type="entry name" value="GlmM_bact"/>
</dbReference>
<dbReference type="EC" id="5.4.2.10" evidence="7 9"/>
<feature type="active site" description="Phosphoserine intermediate" evidence="9">
    <location>
        <position position="104"/>
    </location>
</feature>
<dbReference type="PRINTS" id="PR00509">
    <property type="entry name" value="PGMPMM"/>
</dbReference>
<evidence type="ECO:0000256" key="1">
    <source>
        <dbReference type="ARBA" id="ARBA00010231"/>
    </source>
</evidence>
<dbReference type="Pfam" id="PF02879">
    <property type="entry name" value="PGM_PMM_II"/>
    <property type="match status" value="1"/>
</dbReference>
<dbReference type="Gene3D" id="3.40.120.10">
    <property type="entry name" value="Alpha-D-Glucose-1,6-Bisphosphate, subunit A, domain 3"/>
    <property type="match status" value="3"/>
</dbReference>
<evidence type="ECO:0000259" key="12">
    <source>
        <dbReference type="Pfam" id="PF00408"/>
    </source>
</evidence>
<dbReference type="SUPFAM" id="SSF55957">
    <property type="entry name" value="Phosphoglucomutase, C-terminal domain"/>
    <property type="match status" value="1"/>
</dbReference>
<feature type="domain" description="Alpha-D-phosphohexomutase alpha/beta/alpha" evidence="13">
    <location>
        <begin position="3"/>
        <end position="135"/>
    </location>
</feature>
<feature type="binding site" description="via phosphate group" evidence="9">
    <location>
        <position position="104"/>
    </location>
    <ligand>
        <name>Mg(2+)</name>
        <dbReference type="ChEBI" id="CHEBI:18420"/>
    </ligand>
</feature>
<dbReference type="InterPro" id="IPR016066">
    <property type="entry name" value="A-D-PHexomutase_CS"/>
</dbReference>
<keyword evidence="17" id="KW-1185">Reference proteome</keyword>
<evidence type="ECO:0000256" key="7">
    <source>
        <dbReference type="ARBA" id="ARBA00066330"/>
    </source>
</evidence>
<dbReference type="PANTHER" id="PTHR42946">
    <property type="entry name" value="PHOSPHOHEXOSE MUTASE"/>
    <property type="match status" value="1"/>
</dbReference>
<keyword evidence="5 9" id="KW-0413">Isomerase</keyword>
<evidence type="ECO:0000259" key="14">
    <source>
        <dbReference type="Pfam" id="PF02879"/>
    </source>
</evidence>
<evidence type="ECO:0000256" key="6">
    <source>
        <dbReference type="ARBA" id="ARBA00050364"/>
    </source>
</evidence>
<dbReference type="GO" id="GO:0008966">
    <property type="term" value="F:phosphoglucosamine mutase activity"/>
    <property type="evidence" value="ECO:0007669"/>
    <property type="project" value="UniProtKB-UniRule"/>
</dbReference>
<protein>
    <recommendedName>
        <fullName evidence="8 9">Phosphoglucosamine mutase</fullName>
        <ecNumber evidence="7 9">5.4.2.10</ecNumber>
    </recommendedName>
</protein>
<feature type="domain" description="Alpha-D-phosphohexomutase alpha/beta/alpha" evidence="14">
    <location>
        <begin position="160"/>
        <end position="260"/>
    </location>
</feature>
<dbReference type="Pfam" id="PF00408">
    <property type="entry name" value="PGM_PMM_IV"/>
    <property type="match status" value="1"/>
</dbReference>
<dbReference type="Pfam" id="PF02878">
    <property type="entry name" value="PGM_PMM_I"/>
    <property type="match status" value="1"/>
</dbReference>
<dbReference type="NCBIfam" id="TIGR01455">
    <property type="entry name" value="glmM"/>
    <property type="match status" value="1"/>
</dbReference>
<keyword evidence="4 9" id="KW-0460">Magnesium</keyword>
<evidence type="ECO:0000256" key="2">
    <source>
        <dbReference type="ARBA" id="ARBA00022553"/>
    </source>
</evidence>
<dbReference type="GO" id="GO:0005975">
    <property type="term" value="P:carbohydrate metabolic process"/>
    <property type="evidence" value="ECO:0007669"/>
    <property type="project" value="InterPro"/>
</dbReference>
<dbReference type="GO" id="GO:0005829">
    <property type="term" value="C:cytosol"/>
    <property type="evidence" value="ECO:0007669"/>
    <property type="project" value="TreeGrafter"/>
</dbReference>
<sequence length="454" mass="46885">MGRLFGTDGVRGLANRDVTVELALDLGSAAADVLGRRTDTVGHRPKAVVGRDPRASGEFLSAAVSAGLAGSGVDVVDLGVVPTPALAYLVSAMQADLGVMVSASHNPMPDNGIKFFARGGRKLDDGVEDEIEALLGTSRVRPTGADVGRMRTDAGLATREYVDHVTASIGTTLDHRPLDGLRIAVDAANGAASQVGPEALREAGADVVVINASPDGRNINEKAGSTHPEQLQAVVVAAEADFGVAFDGDADRCLAVDHGGVLVDGDQILGILAKSLREDGHLPHDTLVVTVMSNLGLLLAMRDAGITTRQTAVGDRYVLEDMRAGGFGLGGEQSGHIILAEHATTGDGVLTALHLAARVKASGKRLADLAGEIPRLPQTLINVKDVDKTRASTDERVVEAVAASEAVLGETGRVLLRPSGTEPVVRVMVEAASQAQADGVAERLAAVVREQLAL</sequence>
<comment type="similarity">
    <text evidence="1 9 10">Belongs to the phosphohexose mutase family.</text>
</comment>
<feature type="binding site" evidence="9">
    <location>
        <position position="247"/>
    </location>
    <ligand>
        <name>Mg(2+)</name>
        <dbReference type="ChEBI" id="CHEBI:18420"/>
    </ligand>
</feature>
<dbReference type="InterPro" id="IPR005844">
    <property type="entry name" value="A-D-PHexomutase_a/b/a-I"/>
</dbReference>
<evidence type="ECO:0000256" key="9">
    <source>
        <dbReference type="HAMAP-Rule" id="MF_01554"/>
    </source>
</evidence>
<organism evidence="16 17">
    <name type="scientific">Isoptericola sediminis</name>
    <dbReference type="NCBI Taxonomy" id="2733572"/>
    <lineage>
        <taxon>Bacteria</taxon>
        <taxon>Bacillati</taxon>
        <taxon>Actinomycetota</taxon>
        <taxon>Actinomycetes</taxon>
        <taxon>Micrococcales</taxon>
        <taxon>Promicromonosporaceae</taxon>
        <taxon>Isoptericola</taxon>
    </lineage>
</organism>
<comment type="PTM">
    <text evidence="9">Activated by phosphorylation.</text>
</comment>
<proteinExistence type="inferred from homology"/>
<keyword evidence="3 9" id="KW-0479">Metal-binding</keyword>
<feature type="modified residue" description="Phosphoserine" evidence="9">
    <location>
        <position position="104"/>
    </location>
</feature>
<evidence type="ECO:0000259" key="15">
    <source>
        <dbReference type="Pfam" id="PF02880"/>
    </source>
</evidence>
<dbReference type="GO" id="GO:0009252">
    <property type="term" value="P:peptidoglycan biosynthetic process"/>
    <property type="evidence" value="ECO:0007669"/>
    <property type="project" value="TreeGrafter"/>
</dbReference>